<evidence type="ECO:0000313" key="3">
    <source>
        <dbReference type="EMBL" id="CAG9276946.1"/>
    </source>
</evidence>
<evidence type="ECO:0000256" key="1">
    <source>
        <dbReference type="SAM" id="MobiDB-lite"/>
    </source>
</evidence>
<keyword evidence="2" id="KW-0472">Membrane</keyword>
<accession>A0A8J9WZH0</accession>
<gene>
    <name evidence="3" type="ORF">PTTT1_LOCUS2310</name>
</gene>
<feature type="region of interest" description="Disordered" evidence="1">
    <location>
        <begin position="116"/>
        <end position="153"/>
    </location>
</feature>
<proteinExistence type="predicted"/>
<evidence type="ECO:0000256" key="2">
    <source>
        <dbReference type="SAM" id="Phobius"/>
    </source>
</evidence>
<feature type="compositionally biased region" description="Basic and acidic residues" evidence="1">
    <location>
        <begin position="7"/>
        <end position="19"/>
    </location>
</feature>
<organism evidence="3">
    <name type="scientific">Phaeodactylum tricornutum</name>
    <name type="common">Diatom</name>
    <dbReference type="NCBI Taxonomy" id="2850"/>
    <lineage>
        <taxon>Eukaryota</taxon>
        <taxon>Sar</taxon>
        <taxon>Stramenopiles</taxon>
        <taxon>Ochrophyta</taxon>
        <taxon>Bacillariophyta</taxon>
        <taxon>Bacillariophyceae</taxon>
        <taxon>Bacillariophycidae</taxon>
        <taxon>Naviculales</taxon>
        <taxon>Phaeodactylaceae</taxon>
        <taxon>Phaeodactylum</taxon>
    </lineage>
</organism>
<keyword evidence="2" id="KW-0812">Transmembrane</keyword>
<dbReference type="EMBL" id="OU594942">
    <property type="protein sequence ID" value="CAG9276946.1"/>
    <property type="molecule type" value="Genomic_DNA"/>
</dbReference>
<feature type="compositionally biased region" description="Basic and acidic residues" evidence="1">
    <location>
        <begin position="33"/>
        <end position="53"/>
    </location>
</feature>
<sequence length="153" mass="17078">MGNNKKTNKDALRQRKKPEAPVPDDTVDDNDSDDKIPDDVRAVKDKLEAETGKTYRYRPAKKDLPSISDMLVHGSPESQGRPRTWTETIGYPVALAAVFLISLLIFHHAPHSQSKRNKFVLPKMQKRPPGNAATAAQTSSRTDNEKHPLPSKD</sequence>
<feature type="region of interest" description="Disordered" evidence="1">
    <location>
        <begin position="1"/>
        <end position="61"/>
    </location>
</feature>
<dbReference type="AlphaFoldDB" id="A0A8J9WZH0"/>
<name>A0A8J9WZH0_PHATR</name>
<reference evidence="3" key="1">
    <citation type="submission" date="2022-02" db="EMBL/GenBank/DDBJ databases">
        <authorList>
            <person name="Giguere J D."/>
        </authorList>
    </citation>
    <scope>NUCLEOTIDE SEQUENCE</scope>
    <source>
        <strain evidence="3">CCAP 1055/1</strain>
    </source>
</reference>
<keyword evidence="2" id="KW-1133">Transmembrane helix</keyword>
<protein>
    <submittedName>
        <fullName evidence="3">Uncharacterized protein</fullName>
    </submittedName>
</protein>
<feature type="compositionally biased region" description="Basic and acidic residues" evidence="1">
    <location>
        <begin position="142"/>
        <end position="153"/>
    </location>
</feature>
<dbReference type="Proteomes" id="UP000836788">
    <property type="component" value="Chromosome 1"/>
</dbReference>
<feature type="transmembrane region" description="Helical" evidence="2">
    <location>
        <begin position="89"/>
        <end position="109"/>
    </location>
</feature>